<proteinExistence type="evidence at transcript level"/>
<name>C9W1L1_RHISA</name>
<reference evidence="2" key="2">
    <citation type="journal article" date="2013" name="Ticks Tick Borne Dis.">
        <title>Proteome of Rhipicephalus sanguineus tick saliva induced by the secretagogues pilocarpine and dopamine.</title>
        <authorList>
            <person name="Oliveira C.J."/>
            <person name="Anatriello E."/>
            <person name="de Miranda-Santos I.K."/>
            <person name="Francischetti I.M."/>
            <person name="Sa-Nunes A."/>
            <person name="Ferreira B.R."/>
            <person name="Ribeiro J.M."/>
        </authorList>
    </citation>
    <scope>NUCLEOTIDE SEQUENCE</scope>
    <source>
        <tissue evidence="2">Salivary glands</tissue>
    </source>
</reference>
<organism evidence="2">
    <name type="scientific">Rhipicephalus sanguineus</name>
    <name type="common">Brown dog tick</name>
    <name type="synonym">Ixodes sanguineus</name>
    <dbReference type="NCBI Taxonomy" id="34632"/>
    <lineage>
        <taxon>Eukaryota</taxon>
        <taxon>Metazoa</taxon>
        <taxon>Ecdysozoa</taxon>
        <taxon>Arthropoda</taxon>
        <taxon>Chelicerata</taxon>
        <taxon>Arachnida</taxon>
        <taxon>Acari</taxon>
        <taxon>Parasitiformes</taxon>
        <taxon>Ixodida</taxon>
        <taxon>Ixodoidea</taxon>
        <taxon>Ixodidae</taxon>
        <taxon>Rhipicephalinae</taxon>
        <taxon>Rhipicephalus</taxon>
        <taxon>Rhipicephalus</taxon>
    </lineage>
</organism>
<protein>
    <submittedName>
        <fullName evidence="2">Hypothetical secreted peptide</fullName>
    </submittedName>
</protein>
<sequence length="86" mass="9901">MSAVNAAFLLIFAVALTMINMSISRYDRPYGLCRRVGKPCRGPYDAYTCGPACVCEQMYQPFYAYRGYTYTWSCGDPPTWESYYRT</sequence>
<evidence type="ECO:0000313" key="2">
    <source>
        <dbReference type="EMBL" id="ACX53958.1"/>
    </source>
</evidence>
<dbReference type="EMBL" id="EZ406162">
    <property type="protein sequence ID" value="ACX53958.1"/>
    <property type="molecule type" value="mRNA"/>
</dbReference>
<keyword evidence="1" id="KW-0732">Signal</keyword>
<feature type="signal peptide" evidence="1">
    <location>
        <begin position="1"/>
        <end position="24"/>
    </location>
</feature>
<dbReference type="AlphaFoldDB" id="C9W1L1"/>
<reference evidence="2" key="1">
    <citation type="journal article" date="2010" name="BMC Genomics">
        <title>An insight into the sialotranscriptome of the brown dog tick, Rhipicephalus sanguineus.</title>
        <authorList>
            <person name="Anatriello E."/>
            <person name="Ribeiro J.M."/>
            <person name="de Miranda-Santos I.K."/>
            <person name="Brandao L.G."/>
            <person name="Anderson J.M."/>
            <person name="Valenzuela J.G."/>
            <person name="Maruyama S.R."/>
            <person name="Silva J.S."/>
            <person name="Ferreira B.R."/>
        </authorList>
    </citation>
    <scope>NUCLEOTIDE SEQUENCE</scope>
    <source>
        <tissue evidence="2">Salivary glands</tissue>
    </source>
</reference>
<feature type="chain" id="PRO_5003002584" evidence="1">
    <location>
        <begin position="25"/>
        <end position="86"/>
    </location>
</feature>
<accession>C9W1L1</accession>
<evidence type="ECO:0000256" key="1">
    <source>
        <dbReference type="SAM" id="SignalP"/>
    </source>
</evidence>